<sequence length="124" mass="13561">MFSIVALLSCAMPYKATGAGSAQGAPSRRRPLHPRALANKIAAARYLQLIPFGNRVGREVTSCKTRPQPTSMWAAPAFGERFSDFDATNTRAVCNVEDKTTRADKMPMLINYAFPAESGKSDHR</sequence>
<name>A0A4P8C6Z8_ECOLX</name>
<dbReference type="AlphaFoldDB" id="A0A4P8C6Z8"/>
<evidence type="ECO:0000313" key="1">
    <source>
        <dbReference type="EMBL" id="QCH94967.1"/>
    </source>
</evidence>
<proteinExistence type="predicted"/>
<dbReference type="Proteomes" id="UP000310529">
    <property type="component" value="Chromosome"/>
</dbReference>
<protein>
    <submittedName>
        <fullName evidence="1">Uncharacterized protein</fullName>
    </submittedName>
</protein>
<gene>
    <name evidence="1" type="ORF">CCU01_020670</name>
</gene>
<evidence type="ECO:0000313" key="2">
    <source>
        <dbReference type="Proteomes" id="UP000310529"/>
    </source>
</evidence>
<reference evidence="1 2" key="1">
    <citation type="submission" date="2018-08" db="EMBL/GenBank/DDBJ databases">
        <title>Food and Water Consortium WGS.</title>
        <authorList>
            <person name="Tyson S."/>
            <person name="Peterson C.-L."/>
            <person name="Olson A."/>
            <person name="Tyler S."/>
            <person name="Cabral J."/>
            <person name="Lynch T."/>
            <person name="Knox N."/>
            <person name="Van Domselaar G."/>
            <person name="Graham M."/>
        </authorList>
    </citation>
    <scope>NUCLEOTIDE SEQUENCE [LARGE SCALE GENOMIC DNA]</scope>
    <source>
        <strain evidence="1 2">FWSEC0002</strain>
    </source>
</reference>
<organism evidence="1 2">
    <name type="scientific">Escherichia coli O145:NM</name>
    <dbReference type="NCBI Taxonomy" id="991919"/>
    <lineage>
        <taxon>Bacteria</taxon>
        <taxon>Pseudomonadati</taxon>
        <taxon>Pseudomonadota</taxon>
        <taxon>Gammaproteobacteria</taxon>
        <taxon>Enterobacterales</taxon>
        <taxon>Enterobacteriaceae</taxon>
        <taxon>Escherichia</taxon>
    </lineage>
</organism>
<dbReference type="EMBL" id="CP031919">
    <property type="protein sequence ID" value="QCH94967.1"/>
    <property type="molecule type" value="Genomic_DNA"/>
</dbReference>
<accession>A0A4P8C6Z8</accession>